<accession>A0A928WYN0</accession>
<dbReference type="PANTHER" id="PTHR22617:SF23">
    <property type="entry name" value="CHEMOTAXIS PROTEIN CHEW"/>
    <property type="match status" value="1"/>
</dbReference>
<dbReference type="InterPro" id="IPR036061">
    <property type="entry name" value="CheW-like_dom_sf"/>
</dbReference>
<evidence type="ECO:0000313" key="2">
    <source>
        <dbReference type="EMBL" id="MBE9065814.1"/>
    </source>
</evidence>
<dbReference type="PANTHER" id="PTHR22617">
    <property type="entry name" value="CHEMOTAXIS SENSOR HISTIDINE KINASE-RELATED"/>
    <property type="match status" value="1"/>
</dbReference>
<dbReference type="EMBL" id="JADEXP010000019">
    <property type="protein sequence ID" value="MBE9065814.1"/>
    <property type="molecule type" value="Genomic_DNA"/>
</dbReference>
<protein>
    <submittedName>
        <fullName evidence="2">Chemotaxis protein CheW</fullName>
    </submittedName>
</protein>
<feature type="domain" description="CheW-like" evidence="1">
    <location>
        <begin position="32"/>
        <end position="177"/>
    </location>
</feature>
<keyword evidence="3" id="KW-1185">Reference proteome</keyword>
<evidence type="ECO:0000259" key="1">
    <source>
        <dbReference type="PROSITE" id="PS50851"/>
    </source>
</evidence>
<dbReference type="GO" id="GO:0005829">
    <property type="term" value="C:cytosol"/>
    <property type="evidence" value="ECO:0007669"/>
    <property type="project" value="TreeGrafter"/>
</dbReference>
<gene>
    <name evidence="2" type="ORF">IQ260_04015</name>
</gene>
<dbReference type="Proteomes" id="UP000615026">
    <property type="component" value="Unassembled WGS sequence"/>
</dbReference>
<dbReference type="PROSITE" id="PS50851">
    <property type="entry name" value="CHEW"/>
    <property type="match status" value="1"/>
</dbReference>
<dbReference type="InterPro" id="IPR002545">
    <property type="entry name" value="CheW-lke_dom"/>
</dbReference>
<dbReference type="SMART" id="SM00260">
    <property type="entry name" value="CheW"/>
    <property type="match status" value="1"/>
</dbReference>
<dbReference type="RefSeq" id="WP_193991088.1">
    <property type="nucleotide sequence ID" value="NZ_JADEXP010000019.1"/>
</dbReference>
<dbReference type="GO" id="GO:0006935">
    <property type="term" value="P:chemotaxis"/>
    <property type="evidence" value="ECO:0007669"/>
    <property type="project" value="InterPro"/>
</dbReference>
<dbReference type="InterPro" id="IPR039315">
    <property type="entry name" value="CheW"/>
</dbReference>
<dbReference type="AlphaFoldDB" id="A0A928WYN0"/>
<dbReference type="GO" id="GO:0007165">
    <property type="term" value="P:signal transduction"/>
    <property type="evidence" value="ECO:0007669"/>
    <property type="project" value="InterPro"/>
</dbReference>
<proteinExistence type="predicted"/>
<sequence>MVSTSSAQRPHLKETSFQIDPLGLAPIPDDTRQRFLRFKLLGENRTLLALKNIAEIHQLSISDILPVPEISSSMLGICNWRGEILWLADLNALVGNSSLWHQAPFLEQPIAIVVQSAQKKLGLVVERVDDIERIEPQSIQQNTDLCPPLWAPYVAGYIAENPGIVLDVAAIVASCFQEHHNLPLFSTTPV</sequence>
<comment type="caution">
    <text evidence="2">The sequence shown here is derived from an EMBL/GenBank/DDBJ whole genome shotgun (WGS) entry which is preliminary data.</text>
</comment>
<dbReference type="SUPFAM" id="SSF50341">
    <property type="entry name" value="CheW-like"/>
    <property type="match status" value="1"/>
</dbReference>
<evidence type="ECO:0000313" key="3">
    <source>
        <dbReference type="Proteomes" id="UP000615026"/>
    </source>
</evidence>
<name>A0A928WYN0_LEPEC</name>
<dbReference type="Pfam" id="PF01584">
    <property type="entry name" value="CheW"/>
    <property type="match status" value="1"/>
</dbReference>
<dbReference type="Gene3D" id="2.40.50.180">
    <property type="entry name" value="CheA-289, Domain 4"/>
    <property type="match status" value="1"/>
</dbReference>
<reference evidence="2" key="1">
    <citation type="submission" date="2020-10" db="EMBL/GenBank/DDBJ databases">
        <authorList>
            <person name="Castelo-Branco R."/>
            <person name="Eusebio N."/>
            <person name="Adriana R."/>
            <person name="Vieira A."/>
            <person name="Brugerolle De Fraissinette N."/>
            <person name="Rezende De Castro R."/>
            <person name="Schneider M.P."/>
            <person name="Vasconcelos V."/>
            <person name="Leao P.N."/>
        </authorList>
    </citation>
    <scope>NUCLEOTIDE SEQUENCE</scope>
    <source>
        <strain evidence="2">LEGE 11479</strain>
    </source>
</reference>
<organism evidence="2 3">
    <name type="scientific">Leptolyngbya cf. ectocarpi LEGE 11479</name>
    <dbReference type="NCBI Taxonomy" id="1828722"/>
    <lineage>
        <taxon>Bacteria</taxon>
        <taxon>Bacillati</taxon>
        <taxon>Cyanobacteriota</taxon>
        <taxon>Cyanophyceae</taxon>
        <taxon>Leptolyngbyales</taxon>
        <taxon>Leptolyngbyaceae</taxon>
        <taxon>Leptolyngbya group</taxon>
        <taxon>Leptolyngbya</taxon>
    </lineage>
</organism>